<keyword evidence="1" id="KW-0677">Repeat</keyword>
<dbReference type="GO" id="GO:0008017">
    <property type="term" value="F:microtubule binding"/>
    <property type="evidence" value="ECO:0007669"/>
    <property type="project" value="TreeGrafter"/>
</dbReference>
<feature type="compositionally biased region" description="Low complexity" evidence="3">
    <location>
        <begin position="746"/>
        <end position="767"/>
    </location>
</feature>
<feature type="domain" description="TOG" evidence="4">
    <location>
        <begin position="345"/>
        <end position="570"/>
    </location>
</feature>
<feature type="region of interest" description="Disordered" evidence="3">
    <location>
        <begin position="673"/>
        <end position="701"/>
    </location>
</feature>
<dbReference type="Proteomes" id="UP000215902">
    <property type="component" value="Unassembled WGS sequence"/>
</dbReference>
<name>A0A267FNA5_9PLAT</name>
<dbReference type="GO" id="GO:1902903">
    <property type="term" value="P:regulation of supramolecular fiber organization"/>
    <property type="evidence" value="ECO:0007669"/>
    <property type="project" value="UniProtKB-ARBA"/>
</dbReference>
<evidence type="ECO:0000256" key="3">
    <source>
        <dbReference type="SAM" id="MobiDB-lite"/>
    </source>
</evidence>
<feature type="compositionally biased region" description="Low complexity" evidence="3">
    <location>
        <begin position="1321"/>
        <end position="1336"/>
    </location>
</feature>
<dbReference type="InterPro" id="IPR016024">
    <property type="entry name" value="ARM-type_fold"/>
</dbReference>
<dbReference type="PANTHER" id="PTHR21567:SF87">
    <property type="entry name" value="CRESCERIN-LIKE PROTEIN CHE-12"/>
    <property type="match status" value="1"/>
</dbReference>
<feature type="compositionally biased region" description="Low complexity" evidence="3">
    <location>
        <begin position="858"/>
        <end position="875"/>
    </location>
</feature>
<feature type="compositionally biased region" description="Polar residues" evidence="3">
    <location>
        <begin position="674"/>
        <end position="683"/>
    </location>
</feature>
<accession>A0A267FNA5</accession>
<feature type="region of interest" description="Disordered" evidence="3">
    <location>
        <begin position="1312"/>
        <end position="1351"/>
    </location>
</feature>
<dbReference type="InterPro" id="IPR021133">
    <property type="entry name" value="HEAT_type_2"/>
</dbReference>
<organism evidence="5 6">
    <name type="scientific">Macrostomum lignano</name>
    <dbReference type="NCBI Taxonomy" id="282301"/>
    <lineage>
        <taxon>Eukaryota</taxon>
        <taxon>Metazoa</taxon>
        <taxon>Spiralia</taxon>
        <taxon>Lophotrochozoa</taxon>
        <taxon>Platyhelminthes</taxon>
        <taxon>Rhabditophora</taxon>
        <taxon>Macrostomorpha</taxon>
        <taxon>Macrostomida</taxon>
        <taxon>Macrostomidae</taxon>
        <taxon>Macrostomum</taxon>
    </lineage>
</organism>
<gene>
    <name evidence="5" type="ORF">BOX15_Mlig002093g11</name>
</gene>
<dbReference type="GO" id="GO:0000226">
    <property type="term" value="P:microtubule cytoskeleton organization"/>
    <property type="evidence" value="ECO:0007669"/>
    <property type="project" value="TreeGrafter"/>
</dbReference>
<dbReference type="PROSITE" id="PS50077">
    <property type="entry name" value="HEAT_REPEAT"/>
    <property type="match status" value="1"/>
</dbReference>
<dbReference type="EMBL" id="NIVC01000897">
    <property type="protein sequence ID" value="PAA75203.1"/>
    <property type="molecule type" value="Genomic_DNA"/>
</dbReference>
<keyword evidence="6" id="KW-1185">Reference proteome</keyword>
<evidence type="ECO:0000313" key="5">
    <source>
        <dbReference type="EMBL" id="PAA75203.1"/>
    </source>
</evidence>
<evidence type="ECO:0000256" key="2">
    <source>
        <dbReference type="PROSITE-ProRule" id="PRU00103"/>
    </source>
</evidence>
<dbReference type="GO" id="GO:0005881">
    <property type="term" value="C:cytoplasmic microtubule"/>
    <property type="evidence" value="ECO:0007669"/>
    <property type="project" value="TreeGrafter"/>
</dbReference>
<evidence type="ECO:0000313" key="6">
    <source>
        <dbReference type="Proteomes" id="UP000215902"/>
    </source>
</evidence>
<comment type="caution">
    <text evidence="5">The sequence shown here is derived from an EMBL/GenBank/DDBJ whole genome shotgun (WGS) entry which is preliminary data.</text>
</comment>
<feature type="region of interest" description="Disordered" evidence="3">
    <location>
        <begin position="808"/>
        <end position="956"/>
    </location>
</feature>
<feature type="compositionally biased region" description="Polar residues" evidence="3">
    <location>
        <begin position="827"/>
        <end position="857"/>
    </location>
</feature>
<feature type="region of interest" description="Disordered" evidence="3">
    <location>
        <begin position="746"/>
        <end position="780"/>
    </location>
</feature>
<feature type="compositionally biased region" description="Low complexity" evidence="3">
    <location>
        <begin position="274"/>
        <end position="291"/>
    </location>
</feature>
<feature type="region of interest" description="Disordered" evidence="3">
    <location>
        <begin position="988"/>
        <end position="1023"/>
    </location>
</feature>
<dbReference type="GO" id="GO:0005929">
    <property type="term" value="C:cilium"/>
    <property type="evidence" value="ECO:0007669"/>
    <property type="project" value="TreeGrafter"/>
</dbReference>
<protein>
    <recommendedName>
        <fullName evidence="4">TOG domain-containing protein</fullName>
    </recommendedName>
</protein>
<dbReference type="InterPro" id="IPR011989">
    <property type="entry name" value="ARM-like"/>
</dbReference>
<feature type="compositionally biased region" description="Pro residues" evidence="3">
    <location>
        <begin position="933"/>
        <end position="942"/>
    </location>
</feature>
<feature type="region of interest" description="Disordered" evidence="3">
    <location>
        <begin position="204"/>
        <end position="292"/>
    </location>
</feature>
<proteinExistence type="predicted"/>
<dbReference type="PANTHER" id="PTHR21567">
    <property type="entry name" value="CLASP"/>
    <property type="match status" value="1"/>
</dbReference>
<dbReference type="SMART" id="SM01349">
    <property type="entry name" value="TOG"/>
    <property type="match status" value="2"/>
</dbReference>
<dbReference type="Gene3D" id="1.25.10.10">
    <property type="entry name" value="Leucine-rich Repeat Variant"/>
    <property type="match status" value="3"/>
</dbReference>
<feature type="repeat" description="HEAT" evidence="2">
    <location>
        <begin position="515"/>
        <end position="553"/>
    </location>
</feature>
<dbReference type="InterPro" id="IPR034085">
    <property type="entry name" value="TOG"/>
</dbReference>
<dbReference type="OrthoDB" id="63891at2759"/>
<dbReference type="SUPFAM" id="SSF48371">
    <property type="entry name" value="ARM repeat"/>
    <property type="match status" value="1"/>
</dbReference>
<reference evidence="5 6" key="1">
    <citation type="submission" date="2017-06" db="EMBL/GenBank/DDBJ databases">
        <title>A platform for efficient transgenesis in Macrostomum lignano, a flatworm model organism for stem cell research.</title>
        <authorList>
            <person name="Berezikov E."/>
        </authorList>
    </citation>
    <scope>NUCLEOTIDE SEQUENCE [LARGE SCALE GENOMIC DNA]</scope>
    <source>
        <strain evidence="5">DV1</strain>
        <tissue evidence="5">Whole organism</tissue>
    </source>
</reference>
<feature type="compositionally biased region" description="Acidic residues" evidence="3">
    <location>
        <begin position="205"/>
        <end position="268"/>
    </location>
</feature>
<feature type="domain" description="TOG" evidence="4">
    <location>
        <begin position="1050"/>
        <end position="1296"/>
    </location>
</feature>
<sequence length="1433" mass="152877">MLSLEGELAVAAGDSGPGLPQQLLWELAFEPELRPQALEALAEIVRTRNDGLSHRDLRQLFESLACALRDPAWRVRGFAVSIATNTLDQSRLLAVAHAGVLAPALIRCLGDRASANRRAAAGCLRRFLQAAEDVDAGSGLLAALAQHGVDSPDPAVRRGACLALANSGGSGGDAQRLLPPPDLLPSGLDFSPLVASLVRCLATGDCDDDDDSVNEDDNDGEESEEENDDDEEDNDDDGEDGDELDDDSESVDNDDSESEDAAGNDDEVENHGSGAPAAGANEVGNAAGTNASTAPLTTSEAAARALDVLEAGLPPGHFAKCISQLNPPLLRFFNSRRESLAFGCLPAEPVAVLESGDGDARRLAEAAAAIAAAIRLLRRPELLVPRLPELLRFFRRQLARPAAEDVDRGGIAMTTLEAIFTLVERLEPSWLEPSLPGLLDCASARLGQGGPAVRLATARLARLLMHLFGPQRVLDNGYLAFGLASRHSRAREEALQLAMLALIDFPSSDFDLARLCAALSPTLHDHRRSVRRAAMEAAALLAQALGQPHLSTLLSAVRQSAAQPPAAPPAALLEAVTARLGRRRLPRLGPDGLSVEYAANDAFEWPAADRLVDLEEPAGDGSVGGGQANRNNSAGRALKTAKFPWHQQQQEKQQQSLKQQTVDAADAVWAATAQPQQNVSPQESVLPAVQPGRQPGNSASRRKALKLFDQAERLQSTVASSPLYTSRSVRRSADYTLLPSHMTLQQLQQQQLPQHSQQQQQQQQQPQIKMPRSGPIGSRPSLQQMMQMTMDTEAEGLVADRVMQGLNPTRQQQQQQMPKAGGGTRGGTDSIQQQQQHRYGASSWQQQQHSDSGLFSNSQQAASQQQQQPLPASRRQPVKAERRGFELTLGLNSDEDDDSGDDARNGRRLSHGVGLALRRQERSLPVLPTEEAQPPPPPPPPQQQQQQRRKQQSDAEAELMRILREEQLAISRKHSELVASDDACWKKPRASTTGASRRVSEGVASSQPDAIGGRGGGGGVPKRHSMQAAAAVAAAAATPRLPSISGGTRADPDETLLSSNPERALDEAQQRMAADDWEVKCSGLQLLQRLASRHQLAAGLCRDLHGLCVGLLAEVRNLRSQVSRQALQTLSAVLRSAGRRMEPELEACARVLLHKAGDANRFIQGDCEAALREMVACGAGFGRLLAALLSGGAEHKSGQVRAVCARCICQLCEQGGSAGRARLMREQPDKLLPALAGFCLDGSQETRYWGRRALHPLLEAADFQSLWARHVSQSQQRSMSEVLENLRSRGPGECPPSVALAAAAVAAARRGQSAGGDVGDGAALKQQLGQSGQQPESPQPAPFTQSAPVSGYQATRKAIGGAGGGGGGGGGGRLSEAAAEEVKAVCAQLVASDWRERQEGIERLSQMARQRPDLFGNFVVKVRCAAVSGRKLS</sequence>
<evidence type="ECO:0000259" key="4">
    <source>
        <dbReference type="SMART" id="SM01349"/>
    </source>
</evidence>
<dbReference type="GO" id="GO:0031110">
    <property type="term" value="P:regulation of microtubule polymerization or depolymerization"/>
    <property type="evidence" value="ECO:0007669"/>
    <property type="project" value="UniProtKB-ARBA"/>
</dbReference>
<evidence type="ECO:0000256" key="1">
    <source>
        <dbReference type="ARBA" id="ARBA00022737"/>
    </source>
</evidence>